<organism evidence="7 8">
    <name type="scientific">Pseudocohnilembus persalinus</name>
    <name type="common">Ciliate</name>
    <dbReference type="NCBI Taxonomy" id="266149"/>
    <lineage>
        <taxon>Eukaryota</taxon>
        <taxon>Sar</taxon>
        <taxon>Alveolata</taxon>
        <taxon>Ciliophora</taxon>
        <taxon>Intramacronucleata</taxon>
        <taxon>Oligohymenophorea</taxon>
        <taxon>Scuticociliatia</taxon>
        <taxon>Philasterida</taxon>
        <taxon>Pseudocohnilembidae</taxon>
        <taxon>Pseudocohnilembus</taxon>
    </lineage>
</organism>
<dbReference type="AlphaFoldDB" id="A0A0V0QCQ2"/>
<evidence type="ECO:0000256" key="1">
    <source>
        <dbReference type="ARBA" id="ARBA00004141"/>
    </source>
</evidence>
<dbReference type="OMA" id="ALITFPW"/>
<dbReference type="Pfam" id="PF01027">
    <property type="entry name" value="Bax1-I"/>
    <property type="match status" value="1"/>
</dbReference>
<feature type="transmembrane region" description="Helical" evidence="5">
    <location>
        <begin position="146"/>
        <end position="166"/>
    </location>
</feature>
<feature type="compositionally biased region" description="Low complexity" evidence="6">
    <location>
        <begin position="8"/>
        <end position="27"/>
    </location>
</feature>
<gene>
    <name evidence="7" type="ORF">PPERSA_05516</name>
</gene>
<keyword evidence="3 5" id="KW-1133">Transmembrane helix</keyword>
<feature type="compositionally biased region" description="Low complexity" evidence="6">
    <location>
        <begin position="39"/>
        <end position="73"/>
    </location>
</feature>
<keyword evidence="4 5" id="KW-0472">Membrane</keyword>
<dbReference type="OrthoDB" id="7933078at2759"/>
<evidence type="ECO:0000256" key="4">
    <source>
        <dbReference type="ARBA" id="ARBA00023136"/>
    </source>
</evidence>
<feature type="transmembrane region" description="Helical" evidence="5">
    <location>
        <begin position="234"/>
        <end position="252"/>
    </location>
</feature>
<protein>
    <recommendedName>
        <fullName evidence="9">Bax inhibitor 1-related</fullName>
    </recommendedName>
</protein>
<evidence type="ECO:0000256" key="5">
    <source>
        <dbReference type="RuleBase" id="RU004379"/>
    </source>
</evidence>
<dbReference type="PANTHER" id="PTHR23291:SF47">
    <property type="entry name" value="TRANSMEMBRANE BAX INHIBITOR MOTIF CONTAINING 7"/>
    <property type="match status" value="1"/>
</dbReference>
<evidence type="ECO:0000256" key="3">
    <source>
        <dbReference type="ARBA" id="ARBA00022989"/>
    </source>
</evidence>
<feature type="transmembrane region" description="Helical" evidence="5">
    <location>
        <begin position="258"/>
        <end position="275"/>
    </location>
</feature>
<comment type="caution">
    <text evidence="7">The sequence shown here is derived from an EMBL/GenBank/DDBJ whole genome shotgun (WGS) entry which is preliminary data.</text>
</comment>
<reference evidence="7 8" key="1">
    <citation type="journal article" date="2015" name="Sci. Rep.">
        <title>Genome of the facultative scuticociliatosis pathogen Pseudocohnilembus persalinus provides insight into its virulence through horizontal gene transfer.</title>
        <authorList>
            <person name="Xiong J."/>
            <person name="Wang G."/>
            <person name="Cheng J."/>
            <person name="Tian M."/>
            <person name="Pan X."/>
            <person name="Warren A."/>
            <person name="Jiang C."/>
            <person name="Yuan D."/>
            <person name="Miao W."/>
        </authorList>
    </citation>
    <scope>NUCLEOTIDE SEQUENCE [LARGE SCALE GENOMIC DNA]</scope>
    <source>
        <strain evidence="7">36N120E</strain>
    </source>
</reference>
<proteinExistence type="inferred from homology"/>
<dbReference type="InParanoid" id="A0A0V0QCQ2"/>
<feature type="transmembrane region" description="Helical" evidence="5">
    <location>
        <begin position="296"/>
        <end position="315"/>
    </location>
</feature>
<feature type="region of interest" description="Disordered" evidence="6">
    <location>
        <begin position="1"/>
        <end position="74"/>
    </location>
</feature>
<feature type="transmembrane region" description="Helical" evidence="5">
    <location>
        <begin position="114"/>
        <end position="134"/>
    </location>
</feature>
<comment type="similarity">
    <text evidence="5">Belongs to the BI1 family.</text>
</comment>
<evidence type="ECO:0000313" key="8">
    <source>
        <dbReference type="Proteomes" id="UP000054937"/>
    </source>
</evidence>
<comment type="subcellular location">
    <subcellularLocation>
        <location evidence="1">Membrane</location>
        <topology evidence="1">Multi-pass membrane protein</topology>
    </subcellularLocation>
</comment>
<dbReference type="EMBL" id="LDAU01000198">
    <property type="protein sequence ID" value="KRX00014.1"/>
    <property type="molecule type" value="Genomic_DNA"/>
</dbReference>
<feature type="transmembrane region" description="Helical" evidence="5">
    <location>
        <begin position="203"/>
        <end position="222"/>
    </location>
</feature>
<accession>A0A0V0QCQ2</accession>
<name>A0A0V0QCQ2_PSEPJ</name>
<dbReference type="PANTHER" id="PTHR23291">
    <property type="entry name" value="BAX INHIBITOR-RELATED"/>
    <property type="match status" value="1"/>
</dbReference>
<keyword evidence="8" id="KW-1185">Reference proteome</keyword>
<evidence type="ECO:0008006" key="9">
    <source>
        <dbReference type="Google" id="ProtNLM"/>
    </source>
</evidence>
<feature type="transmembrane region" description="Helical" evidence="5">
    <location>
        <begin position="178"/>
        <end position="197"/>
    </location>
</feature>
<dbReference type="Proteomes" id="UP000054937">
    <property type="component" value="Unassembled WGS sequence"/>
</dbReference>
<sequence>MDDNSHMQKPNYQNNNNNFKQQNFNAPPNNPLMNGGIGQAQNQNQYKNQQNMHRPNNNRPNNHNNYNNNNGNYDGIEDYKPYNGPLKGVYNKIVEPPTGIFKNKDIRQKFISKVLKIIATQFLLTTLFCLASVFSDSYQDFLADNYFILILAVIVSLICCIALYCFRNQARKTPNNYILLFVFTLCESYSLSYICAFTEPGTVLLAAGITFLLVVCLTTYAITTKRDITQKANLIFYAFIAVFVLAIGALFFRSHMLNVVIAVAFLLVFSAFLVLDIQRLQGNRKFAYDIDDYIIAALDIYIDIIVMFKQLLYLLGN</sequence>
<evidence type="ECO:0000256" key="6">
    <source>
        <dbReference type="SAM" id="MobiDB-lite"/>
    </source>
</evidence>
<dbReference type="GO" id="GO:0016020">
    <property type="term" value="C:membrane"/>
    <property type="evidence" value="ECO:0007669"/>
    <property type="project" value="UniProtKB-SubCell"/>
</dbReference>
<evidence type="ECO:0000256" key="2">
    <source>
        <dbReference type="ARBA" id="ARBA00022692"/>
    </source>
</evidence>
<evidence type="ECO:0000313" key="7">
    <source>
        <dbReference type="EMBL" id="KRX00014.1"/>
    </source>
</evidence>
<keyword evidence="2 5" id="KW-0812">Transmembrane</keyword>
<dbReference type="InterPro" id="IPR006214">
    <property type="entry name" value="Bax_inhibitor_1-related"/>
</dbReference>